<dbReference type="PANTHER" id="PTHR33908:SF11">
    <property type="entry name" value="MEMBRANE PROTEIN"/>
    <property type="match status" value="1"/>
</dbReference>
<comment type="subcellular location">
    <subcellularLocation>
        <location evidence="1">Cell membrane</location>
        <topology evidence="1">Multi-pass membrane protein</topology>
    </subcellularLocation>
</comment>
<evidence type="ECO:0000256" key="8">
    <source>
        <dbReference type="SAM" id="Phobius"/>
    </source>
</evidence>
<feature type="transmembrane region" description="Helical" evidence="8">
    <location>
        <begin position="301"/>
        <end position="321"/>
    </location>
</feature>
<dbReference type="PANTHER" id="PTHR33908">
    <property type="entry name" value="MANNOSYLTRANSFERASE YKCB-RELATED"/>
    <property type="match status" value="1"/>
</dbReference>
<protein>
    <recommendedName>
        <fullName evidence="9">Glycosyltransferase RgtA/B/C/D-like domain-containing protein</fullName>
    </recommendedName>
</protein>
<keyword evidence="6 8" id="KW-1133">Transmembrane helix</keyword>
<dbReference type="AlphaFoldDB" id="A0A2M7T5C6"/>
<dbReference type="RefSeq" id="WP_286977511.1">
    <property type="nucleotide sequence ID" value="NZ_PFNG01000245.1"/>
</dbReference>
<evidence type="ECO:0000313" key="10">
    <source>
        <dbReference type="EMBL" id="PIZ35343.1"/>
    </source>
</evidence>
<evidence type="ECO:0000313" key="11">
    <source>
        <dbReference type="Proteomes" id="UP000230956"/>
    </source>
</evidence>
<dbReference type="Proteomes" id="UP000230956">
    <property type="component" value="Unassembled WGS sequence"/>
</dbReference>
<keyword evidence="2" id="KW-1003">Cell membrane</keyword>
<feature type="transmembrane region" description="Helical" evidence="8">
    <location>
        <begin position="226"/>
        <end position="245"/>
    </location>
</feature>
<feature type="transmembrane region" description="Helical" evidence="8">
    <location>
        <begin position="333"/>
        <end position="351"/>
    </location>
</feature>
<dbReference type="Pfam" id="PF13231">
    <property type="entry name" value="PMT_2"/>
    <property type="match status" value="1"/>
</dbReference>
<feature type="transmembrane region" description="Helical" evidence="8">
    <location>
        <begin position="107"/>
        <end position="128"/>
    </location>
</feature>
<feature type="transmembrane region" description="Helical" evidence="8">
    <location>
        <begin position="356"/>
        <end position="376"/>
    </location>
</feature>
<keyword evidence="4" id="KW-0808">Transferase</keyword>
<evidence type="ECO:0000256" key="3">
    <source>
        <dbReference type="ARBA" id="ARBA00022676"/>
    </source>
</evidence>
<evidence type="ECO:0000256" key="5">
    <source>
        <dbReference type="ARBA" id="ARBA00022692"/>
    </source>
</evidence>
<gene>
    <name evidence="10" type="ORF">COY37_10540</name>
</gene>
<evidence type="ECO:0000259" key="9">
    <source>
        <dbReference type="Pfam" id="PF13231"/>
    </source>
</evidence>
<keyword evidence="7 8" id="KW-0472">Membrane</keyword>
<feature type="transmembrane region" description="Helical" evidence="8">
    <location>
        <begin position="382"/>
        <end position="404"/>
    </location>
</feature>
<feature type="transmembrane region" description="Helical" evidence="8">
    <location>
        <begin position="135"/>
        <end position="155"/>
    </location>
</feature>
<evidence type="ECO:0000256" key="7">
    <source>
        <dbReference type="ARBA" id="ARBA00023136"/>
    </source>
</evidence>
<accession>A0A2M7T5C6</accession>
<comment type="caution">
    <text evidence="10">The sequence shown here is derived from an EMBL/GenBank/DDBJ whole genome shotgun (WGS) entry which is preliminary data.</text>
</comment>
<feature type="transmembrane region" description="Helical" evidence="8">
    <location>
        <begin position="21"/>
        <end position="40"/>
    </location>
</feature>
<feature type="transmembrane region" description="Helical" evidence="8">
    <location>
        <begin position="161"/>
        <end position="178"/>
    </location>
</feature>
<dbReference type="EMBL" id="PFNG01000245">
    <property type="protein sequence ID" value="PIZ35343.1"/>
    <property type="molecule type" value="Genomic_DNA"/>
</dbReference>
<dbReference type="InterPro" id="IPR038731">
    <property type="entry name" value="RgtA/B/C-like"/>
</dbReference>
<evidence type="ECO:0000256" key="4">
    <source>
        <dbReference type="ARBA" id="ARBA00022679"/>
    </source>
</evidence>
<feature type="transmembrane region" description="Helical" evidence="8">
    <location>
        <begin position="190"/>
        <end position="214"/>
    </location>
</feature>
<organism evidence="10 11">
    <name type="scientific">Candidatus Aquicultor secundus</name>
    <dbReference type="NCBI Taxonomy" id="1973895"/>
    <lineage>
        <taxon>Bacteria</taxon>
        <taxon>Bacillati</taxon>
        <taxon>Actinomycetota</taxon>
        <taxon>Candidatus Aquicultoria</taxon>
        <taxon>Candidatus Aquicultorales</taxon>
        <taxon>Candidatus Aquicultoraceae</taxon>
        <taxon>Candidatus Aquicultor</taxon>
    </lineage>
</organism>
<dbReference type="GO" id="GO:0005886">
    <property type="term" value="C:plasma membrane"/>
    <property type="evidence" value="ECO:0007669"/>
    <property type="project" value="UniProtKB-SubCell"/>
</dbReference>
<dbReference type="InterPro" id="IPR050297">
    <property type="entry name" value="LipidA_mod_glycosyltrf_83"/>
</dbReference>
<proteinExistence type="predicted"/>
<keyword evidence="3" id="KW-0328">Glycosyltransferase</keyword>
<feature type="domain" description="Glycosyltransferase RgtA/B/C/D-like" evidence="9">
    <location>
        <begin position="92"/>
        <end position="240"/>
    </location>
</feature>
<name>A0A2M7T5C6_9ACTN</name>
<evidence type="ECO:0000256" key="6">
    <source>
        <dbReference type="ARBA" id="ARBA00022989"/>
    </source>
</evidence>
<dbReference type="GO" id="GO:0009103">
    <property type="term" value="P:lipopolysaccharide biosynthetic process"/>
    <property type="evidence" value="ECO:0007669"/>
    <property type="project" value="UniProtKB-ARBA"/>
</dbReference>
<evidence type="ECO:0000256" key="1">
    <source>
        <dbReference type="ARBA" id="ARBA00004651"/>
    </source>
</evidence>
<evidence type="ECO:0000256" key="2">
    <source>
        <dbReference type="ARBA" id="ARBA00022475"/>
    </source>
</evidence>
<sequence length="504" mass="56548">MTSSSSDNTVSSKKPGKGLPIDPWLLVILIIAFSIRLYGITAPLVDFSSWRQVDTASIARNFAEHEFNILHPQLEYDGPGPNYGQLEFQITTFIIAILFKIGGVSDVLARIVPVFFFTGAVLFLYLLVKRYTDRLTANLAALIFAILPMGVFYGRAVQPEAAMLFFGIASLFYFSVWCEKQDRRSFSLAAVAGALSVLAKLPNIFLFIPVLAIAWDRFGGRTMKNWWIIIYYAIILGVTTVFFVYSSWLVSHFGSHYDYHNYAKPTIITGKFVSNVTAKHVIPQMLTAITSPEGTGYFSKFLPAALTPVGIILLLIGLIPFRVGFREHRLKPFYAWAGAMLLYAITIAAVIRIDYYLVPLLPIAAFFMARSLGLLLKYKATWAIAAILAGVIGYQSYQAVSSLYKQDSSLYKFGIELKGILRPHEPVILGSYNPAILYYSGHRGWRSNNLSLDSFEFLRSHGAGYYVPLNSAKERELLLYLKDHYKLHTTKSGCGYFDLKDQVH</sequence>
<keyword evidence="5 8" id="KW-0812">Transmembrane</keyword>
<dbReference type="GO" id="GO:0016763">
    <property type="term" value="F:pentosyltransferase activity"/>
    <property type="evidence" value="ECO:0007669"/>
    <property type="project" value="TreeGrafter"/>
</dbReference>
<reference evidence="11" key="1">
    <citation type="submission" date="2017-09" db="EMBL/GenBank/DDBJ databases">
        <title>Depth-based differentiation of microbial function through sediment-hosted aquifers and enrichment of novel symbionts in the deep terrestrial subsurface.</title>
        <authorList>
            <person name="Probst A.J."/>
            <person name="Ladd B."/>
            <person name="Jarett J.K."/>
            <person name="Geller-Mcgrath D.E."/>
            <person name="Sieber C.M.K."/>
            <person name="Emerson J.B."/>
            <person name="Anantharaman K."/>
            <person name="Thomas B.C."/>
            <person name="Malmstrom R."/>
            <person name="Stieglmeier M."/>
            <person name="Klingl A."/>
            <person name="Woyke T."/>
            <person name="Ryan C.M."/>
            <person name="Banfield J.F."/>
        </authorList>
    </citation>
    <scope>NUCLEOTIDE SEQUENCE [LARGE SCALE GENOMIC DNA]</scope>
</reference>